<evidence type="ECO:0000313" key="2">
    <source>
        <dbReference type="EMBL" id="SEH10491.1"/>
    </source>
</evidence>
<dbReference type="InterPro" id="IPR009078">
    <property type="entry name" value="Ferritin-like_SF"/>
</dbReference>
<gene>
    <name evidence="2" type="ORF">SAMN02745716_0350</name>
</gene>
<keyword evidence="3" id="KW-1185">Reference proteome</keyword>
<reference evidence="3" key="1">
    <citation type="submission" date="2016-10" db="EMBL/GenBank/DDBJ databases">
        <authorList>
            <person name="Varghese N."/>
            <person name="Submissions S."/>
        </authorList>
    </citation>
    <scope>NUCLEOTIDE SEQUENCE [LARGE SCALE GENOMIC DNA]</scope>
    <source>
        <strain evidence="3">ATCC 35263</strain>
    </source>
</reference>
<dbReference type="Gene3D" id="1.10.620.20">
    <property type="entry name" value="Ribonucleotide Reductase, subunit A"/>
    <property type="match status" value="1"/>
</dbReference>
<dbReference type="Proteomes" id="UP000222056">
    <property type="component" value="Unassembled WGS sequence"/>
</dbReference>
<sequence length="304" mass="35473">MSDPVIRRTTREDFVASSDPALQEAADRGDVNLLSYRELYHLWERQQWSVQDIDFSQDRIDWNERISPEERFQRMYGLSSFFLGEQRVTAELAPIMRAAPSEDMRIFLSTQIADEGRHVAFFDRFYHEVGVLEADDLQERLAESENHVNPKFRELFDEMLHERVDRLAREPEDLETMVEAVTIYHMVLEGMLALTGQHFIIEYNEQQGTLPGFVEGFSNVARDEHRHVAFGSRFLREMAERDERYRTAITRTLELVAPIAEDVLRPHWYEEGMPLFGYSISEVRAFALKALERRLKAIGLVAVG</sequence>
<name>A0A1H6FI36_THEAL</name>
<evidence type="ECO:0000256" key="1">
    <source>
        <dbReference type="ARBA" id="ARBA00001962"/>
    </source>
</evidence>
<dbReference type="GO" id="GO:0016491">
    <property type="term" value="F:oxidoreductase activity"/>
    <property type="evidence" value="ECO:0007669"/>
    <property type="project" value="InterPro"/>
</dbReference>
<proteinExistence type="predicted"/>
<comment type="cofactor">
    <cofactor evidence="1">
        <name>Fe cation</name>
        <dbReference type="ChEBI" id="CHEBI:24875"/>
    </cofactor>
</comment>
<dbReference type="InterPro" id="IPR000358">
    <property type="entry name" value="RNR_small_fam"/>
</dbReference>
<evidence type="ECO:0000313" key="3">
    <source>
        <dbReference type="Proteomes" id="UP000222056"/>
    </source>
</evidence>
<protein>
    <submittedName>
        <fullName evidence="2">Ribonucleoside-diphosphate reductase beta chain</fullName>
    </submittedName>
</protein>
<accession>A0A1H6FI36</accession>
<dbReference type="RefSeq" id="WP_093115667.1">
    <property type="nucleotide sequence ID" value="NZ_FNWJ01000001.1"/>
</dbReference>
<dbReference type="STRING" id="29539.SAMN02745716_0350"/>
<dbReference type="EMBL" id="FNWJ01000001">
    <property type="protein sequence ID" value="SEH10491.1"/>
    <property type="molecule type" value="Genomic_DNA"/>
</dbReference>
<dbReference type="InterPro" id="IPR012348">
    <property type="entry name" value="RNR-like"/>
</dbReference>
<dbReference type="GO" id="GO:0009263">
    <property type="term" value="P:deoxyribonucleotide biosynthetic process"/>
    <property type="evidence" value="ECO:0007669"/>
    <property type="project" value="InterPro"/>
</dbReference>
<organism evidence="2 3">
    <name type="scientific">Thermoleophilum album</name>
    <dbReference type="NCBI Taxonomy" id="29539"/>
    <lineage>
        <taxon>Bacteria</taxon>
        <taxon>Bacillati</taxon>
        <taxon>Actinomycetota</taxon>
        <taxon>Thermoleophilia</taxon>
        <taxon>Thermoleophilales</taxon>
        <taxon>Thermoleophilaceae</taxon>
        <taxon>Thermoleophilum</taxon>
    </lineage>
</organism>
<dbReference type="OrthoDB" id="5500270at2"/>
<dbReference type="Pfam" id="PF00268">
    <property type="entry name" value="Ribonuc_red_sm"/>
    <property type="match status" value="1"/>
</dbReference>
<dbReference type="SUPFAM" id="SSF47240">
    <property type="entry name" value="Ferritin-like"/>
    <property type="match status" value="1"/>
</dbReference>
<dbReference type="AlphaFoldDB" id="A0A1H6FI36"/>